<keyword evidence="4" id="KW-1185">Reference proteome</keyword>
<proteinExistence type="predicted"/>
<gene>
    <name evidence="3" type="ORF">LQ318_01670</name>
</gene>
<organism evidence="3 4">
    <name type="scientific">Fodinibius salicampi</name>
    <dbReference type="NCBI Taxonomy" id="1920655"/>
    <lineage>
        <taxon>Bacteria</taxon>
        <taxon>Pseudomonadati</taxon>
        <taxon>Balneolota</taxon>
        <taxon>Balneolia</taxon>
        <taxon>Balneolales</taxon>
        <taxon>Balneolaceae</taxon>
        <taxon>Fodinibius</taxon>
    </lineage>
</organism>
<dbReference type="EMBL" id="JAJNDC010000001">
    <property type="protein sequence ID" value="MCW9711599.1"/>
    <property type="molecule type" value="Genomic_DNA"/>
</dbReference>
<evidence type="ECO:0000313" key="3">
    <source>
        <dbReference type="EMBL" id="MCW9711599.1"/>
    </source>
</evidence>
<name>A0ABT3PUR7_9BACT</name>
<dbReference type="PANTHER" id="PTHR31901">
    <property type="entry name" value="GH3 DOMAIN-CONTAINING PROTEIN"/>
    <property type="match status" value="1"/>
</dbReference>
<protein>
    <submittedName>
        <fullName evidence="3">GH3 auxin-responsive promoter family protein</fullName>
    </submittedName>
</protein>
<dbReference type="Proteomes" id="UP001207337">
    <property type="component" value="Unassembled WGS sequence"/>
</dbReference>
<evidence type="ECO:0000259" key="2">
    <source>
        <dbReference type="Pfam" id="PF23572"/>
    </source>
</evidence>
<evidence type="ECO:0000313" key="4">
    <source>
        <dbReference type="Proteomes" id="UP001207337"/>
    </source>
</evidence>
<dbReference type="PANTHER" id="PTHR31901:SF9">
    <property type="entry name" value="GH3 DOMAIN-CONTAINING PROTEIN"/>
    <property type="match status" value="1"/>
</dbReference>
<dbReference type="InterPro" id="IPR055377">
    <property type="entry name" value="GH3_M"/>
</dbReference>
<sequence>MNIHQRQEKQLFDLIRTATNTKFGQEHEFKKIQRYPDFREEVPISFYKDISNQIEQLKNGSADLFWPGQINHFAVSAGTSGKGKHLPLSNQRLQSDRRFMRMIALQYLKQNPNIFDIIGTHISLPGVLEQKNNFQIGEISAFTALKAPWWLSPLQLFDSNELTNLSFDKKIDRVLEEGINHDVRVITAAPNWVLTIFQELLKKTGKKHIKEIWPNLTLLICGGVKLANYRPHLEKLIGNKEVHFIETYGASEGYIGFSSHVDRDDLKLVTDNGIFFEFIPNPLPDPDSMSIQETVPLWEVEPDTPYALLVTTNAGLWRYALNDIIEFTQLDPPRIKVMGRVSEMLDDYGEALYAYEAEEALQQTADSMGLTVGKFTVGAQMGSEQDIPRHFWFIQTDESLHSDTLDKLAKRLDDTICQMNRHYTIRRENNTLGQPQIYTISQQQVNNWLQQKGKEKAQGKLPAILRKDRDINYFKGFQ</sequence>
<dbReference type="RefSeq" id="WP_265786943.1">
    <property type="nucleotide sequence ID" value="NZ_BAABRS010000001.1"/>
</dbReference>
<comment type="caution">
    <text evidence="3">The sequence shown here is derived from an EMBL/GenBank/DDBJ whole genome shotgun (WGS) entry which is preliminary data.</text>
</comment>
<dbReference type="Pfam" id="PF03321">
    <property type="entry name" value="GH3"/>
    <property type="match status" value="2"/>
</dbReference>
<feature type="domain" description="GH3 middle" evidence="1">
    <location>
        <begin position="269"/>
        <end position="340"/>
    </location>
</feature>
<dbReference type="SUPFAM" id="SSF56801">
    <property type="entry name" value="Acetyl-CoA synthetase-like"/>
    <property type="match status" value="1"/>
</dbReference>
<reference evidence="3 4" key="1">
    <citation type="submission" date="2021-11" db="EMBL/GenBank/DDBJ databases">
        <title>Aliifidinibius sp. nov., a new bacterium isolated from saline soil.</title>
        <authorList>
            <person name="Galisteo C."/>
            <person name="De La Haba R."/>
            <person name="Sanchez-Porro C."/>
            <person name="Ventosa A."/>
        </authorList>
    </citation>
    <scope>NUCLEOTIDE SEQUENCE [LARGE SCALE GENOMIC DNA]</scope>
    <source>
        <strain evidence="3 4">KACC 190600</strain>
    </source>
</reference>
<dbReference type="InterPro" id="IPR004993">
    <property type="entry name" value="GH3"/>
</dbReference>
<evidence type="ECO:0000259" key="1">
    <source>
        <dbReference type="Pfam" id="PF23571"/>
    </source>
</evidence>
<accession>A0ABT3PUR7</accession>
<feature type="domain" description="GH3 C-terminal" evidence="2">
    <location>
        <begin position="356"/>
        <end position="467"/>
    </location>
</feature>
<dbReference type="Pfam" id="PF23571">
    <property type="entry name" value="GH3_M"/>
    <property type="match status" value="1"/>
</dbReference>
<dbReference type="Pfam" id="PF23572">
    <property type="entry name" value="GH3_C"/>
    <property type="match status" value="1"/>
</dbReference>
<dbReference type="InterPro" id="IPR055378">
    <property type="entry name" value="GH3_C"/>
</dbReference>